<gene>
    <name evidence="1" type="ORF">Sradi_5088800</name>
</gene>
<accession>A0AAW2M3U5</accession>
<organism evidence="1">
    <name type="scientific">Sesamum radiatum</name>
    <name type="common">Black benniseed</name>
    <dbReference type="NCBI Taxonomy" id="300843"/>
    <lineage>
        <taxon>Eukaryota</taxon>
        <taxon>Viridiplantae</taxon>
        <taxon>Streptophyta</taxon>
        <taxon>Embryophyta</taxon>
        <taxon>Tracheophyta</taxon>
        <taxon>Spermatophyta</taxon>
        <taxon>Magnoliopsida</taxon>
        <taxon>eudicotyledons</taxon>
        <taxon>Gunneridae</taxon>
        <taxon>Pentapetalae</taxon>
        <taxon>asterids</taxon>
        <taxon>lamiids</taxon>
        <taxon>Lamiales</taxon>
        <taxon>Pedaliaceae</taxon>
        <taxon>Sesamum</taxon>
    </lineage>
</organism>
<proteinExistence type="predicted"/>
<name>A0AAW2M3U5_SESRA</name>
<sequence>MDKLEHIEKEIVALKGRRTSLRAMLKGKKQLNHDAQAKVHEVEKDIAALESTGSLDDAIVENLESSRASFEILKADLKSLNPYA</sequence>
<dbReference type="EMBL" id="JACGWJ010000023">
    <property type="protein sequence ID" value="KAL0325195.1"/>
    <property type="molecule type" value="Genomic_DNA"/>
</dbReference>
<dbReference type="AlphaFoldDB" id="A0AAW2M3U5"/>
<protein>
    <submittedName>
        <fullName evidence="1">Uncharacterized protein</fullName>
    </submittedName>
</protein>
<evidence type="ECO:0000313" key="1">
    <source>
        <dbReference type="EMBL" id="KAL0325195.1"/>
    </source>
</evidence>
<reference evidence="1" key="2">
    <citation type="journal article" date="2024" name="Plant">
        <title>Genomic evolution and insights into agronomic trait innovations of Sesamum species.</title>
        <authorList>
            <person name="Miao H."/>
            <person name="Wang L."/>
            <person name="Qu L."/>
            <person name="Liu H."/>
            <person name="Sun Y."/>
            <person name="Le M."/>
            <person name="Wang Q."/>
            <person name="Wei S."/>
            <person name="Zheng Y."/>
            <person name="Lin W."/>
            <person name="Duan Y."/>
            <person name="Cao H."/>
            <person name="Xiong S."/>
            <person name="Wang X."/>
            <person name="Wei L."/>
            <person name="Li C."/>
            <person name="Ma Q."/>
            <person name="Ju M."/>
            <person name="Zhao R."/>
            <person name="Li G."/>
            <person name="Mu C."/>
            <person name="Tian Q."/>
            <person name="Mei H."/>
            <person name="Zhang T."/>
            <person name="Gao T."/>
            <person name="Zhang H."/>
        </authorList>
    </citation>
    <scope>NUCLEOTIDE SEQUENCE</scope>
    <source>
        <strain evidence="1">G02</strain>
    </source>
</reference>
<reference evidence="1" key="1">
    <citation type="submission" date="2020-06" db="EMBL/GenBank/DDBJ databases">
        <authorList>
            <person name="Li T."/>
            <person name="Hu X."/>
            <person name="Zhang T."/>
            <person name="Song X."/>
            <person name="Zhang H."/>
            <person name="Dai N."/>
            <person name="Sheng W."/>
            <person name="Hou X."/>
            <person name="Wei L."/>
        </authorList>
    </citation>
    <scope>NUCLEOTIDE SEQUENCE</scope>
    <source>
        <strain evidence="1">G02</strain>
        <tissue evidence="1">Leaf</tissue>
    </source>
</reference>
<comment type="caution">
    <text evidence="1">The sequence shown here is derived from an EMBL/GenBank/DDBJ whole genome shotgun (WGS) entry which is preliminary data.</text>
</comment>